<dbReference type="AlphaFoldDB" id="A0A075B217"/>
<organism evidence="1 2">
    <name type="scientific">Rozella allomycis (strain CSF55)</name>
    <dbReference type="NCBI Taxonomy" id="988480"/>
    <lineage>
        <taxon>Eukaryota</taxon>
        <taxon>Fungi</taxon>
        <taxon>Fungi incertae sedis</taxon>
        <taxon>Cryptomycota</taxon>
        <taxon>Cryptomycota incertae sedis</taxon>
        <taxon>Rozella</taxon>
    </lineage>
</organism>
<dbReference type="HOGENOM" id="CLU_2484570_0_0_1"/>
<evidence type="ECO:0000313" key="1">
    <source>
        <dbReference type="EMBL" id="EPZ36420.1"/>
    </source>
</evidence>
<dbReference type="Proteomes" id="UP000030755">
    <property type="component" value="Unassembled WGS sequence"/>
</dbReference>
<sequence>MNYKVHELKIVHKDDNEITDKDWFRTTLVELFLGLPPEPCTGLGLQVRPAKNPTHDPQIAKWVGLRVYIFYDGWLRVEVGWAIYEKK</sequence>
<name>A0A075B217_ROZAC</name>
<reference evidence="1 2" key="1">
    <citation type="journal article" date="2013" name="Curr. Biol.">
        <title>Shared signatures of parasitism and phylogenomics unite Cryptomycota and microsporidia.</title>
        <authorList>
            <person name="James T.Y."/>
            <person name="Pelin A."/>
            <person name="Bonen L."/>
            <person name="Ahrendt S."/>
            <person name="Sain D."/>
            <person name="Corradi N."/>
            <person name="Stajich J.E."/>
        </authorList>
    </citation>
    <scope>NUCLEOTIDE SEQUENCE [LARGE SCALE GENOMIC DNA]</scope>
    <source>
        <strain evidence="1 2">CSF55</strain>
    </source>
</reference>
<evidence type="ECO:0000313" key="2">
    <source>
        <dbReference type="Proteomes" id="UP000030755"/>
    </source>
</evidence>
<accession>A0A075B217</accession>
<protein>
    <submittedName>
        <fullName evidence="1">Uncharacterized protein</fullName>
    </submittedName>
</protein>
<proteinExistence type="predicted"/>
<keyword evidence="2" id="KW-1185">Reference proteome</keyword>
<dbReference type="EMBL" id="KE560565">
    <property type="protein sequence ID" value="EPZ36420.1"/>
    <property type="molecule type" value="Genomic_DNA"/>
</dbReference>
<gene>
    <name evidence="1" type="ORF">O9G_002922</name>
</gene>